<feature type="transmembrane region" description="Helical" evidence="3">
    <location>
        <begin position="424"/>
        <end position="448"/>
    </location>
</feature>
<proteinExistence type="inferred from homology"/>
<feature type="compositionally biased region" description="Polar residues" evidence="2">
    <location>
        <begin position="574"/>
        <end position="588"/>
    </location>
</feature>
<dbReference type="PRINTS" id="PR01692">
    <property type="entry name" value="LIPOCALINIMR"/>
</dbReference>
<accession>A0ABP0H3B9</accession>
<reference evidence="4 5" key="1">
    <citation type="submission" date="2024-02" db="EMBL/GenBank/DDBJ databases">
        <authorList>
            <person name="Daric V."/>
            <person name="Darras S."/>
        </authorList>
    </citation>
    <scope>NUCLEOTIDE SEQUENCE [LARGE SCALE GENOMIC DNA]</scope>
</reference>
<evidence type="ECO:0000256" key="2">
    <source>
        <dbReference type="SAM" id="MobiDB-lite"/>
    </source>
</evidence>
<feature type="transmembrane region" description="Helical" evidence="3">
    <location>
        <begin position="121"/>
        <end position="143"/>
    </location>
</feature>
<gene>
    <name evidence="4" type="ORF">CVLEPA_LOCUS31931</name>
</gene>
<comment type="caution">
    <text evidence="4">The sequence shown here is derived from an EMBL/GenBank/DDBJ whole genome shotgun (WGS) entry which is preliminary data.</text>
</comment>
<dbReference type="PANTHER" id="PTHR12625">
    <property type="entry name" value="LIPOCALIN-1 INTERACTING MEMBRANE RECEPTOR LIMR"/>
    <property type="match status" value="1"/>
</dbReference>
<feature type="transmembrane region" description="Helical" evidence="3">
    <location>
        <begin position="30"/>
        <end position="51"/>
    </location>
</feature>
<protein>
    <submittedName>
        <fullName evidence="4">Uncharacterized protein</fullName>
    </submittedName>
</protein>
<sequence>MFEWETASAEIKQQSIEEIEEEFNNVVREYIINLLTFVVLFLFSYVVVASYHQKKERVGLYAEDEDAKAYRISFYLCTFSLSVSFGSVLMLPMSMLGNEVVHLYPDSYWVQWLNGALVHTFWKWIFILSNTSLFVLLPFSYFFTESEGFTGQRRGLMPRVYETITVLLLLAAVVFGLAVLALAFVDNDDSAQDILMMVGEYYLQYLYSFLICACVIFMLAACAPFGFTILFDSVGHLLVKPKIFENNESKIETEEMEENALKIKLTSESSLKRITSEEKASLVKKLESVKQSRQKLERRKKASAFERNLAFPLTMLILLALTALALFLVSIHVLKLVFIGDHELHPSTVWEDYRKDYRSINIERKVDGLFFQKDAEADVDTHWWWKWKFWSSKQKEKEAVLNSIPTPAVKSHMYSLGANSLSSFGIVGTILEVCVIFYLLLASVVGLYNLPGFRLLKPQVQETTMTKIILNCLVLQLIGPSLPVLSRVLGITDFDLQGNFGKFYWLGNFYIVLSFNVIFAITTALCLVNKMTSKMRRELLKALQSSAVLISEKLSKKHEKVPGTPVPKSKKVKTMQSSPETSANSSVSAEAMMKKSPLLDSQEQLETLTESLHIDNKCTFLCTPSRKAALTVRKRKQPIRENGHVTS</sequence>
<comment type="similarity">
    <text evidence="1">Belongs to the LIMR family.</text>
</comment>
<evidence type="ECO:0000313" key="4">
    <source>
        <dbReference type="EMBL" id="CAK8698496.1"/>
    </source>
</evidence>
<keyword evidence="3" id="KW-1133">Transmembrane helix</keyword>
<feature type="transmembrane region" description="Helical" evidence="3">
    <location>
        <begin position="205"/>
        <end position="231"/>
    </location>
</feature>
<dbReference type="Proteomes" id="UP001642483">
    <property type="component" value="Unassembled WGS sequence"/>
</dbReference>
<dbReference type="InterPro" id="IPR006876">
    <property type="entry name" value="LMBR1-like_membr_prot"/>
</dbReference>
<dbReference type="InterPro" id="IPR008075">
    <property type="entry name" value="LIMR"/>
</dbReference>
<keyword evidence="5" id="KW-1185">Reference proteome</keyword>
<dbReference type="PANTHER" id="PTHR12625:SF0">
    <property type="entry name" value="PROTEIN LILIPOD"/>
    <property type="match status" value="1"/>
</dbReference>
<evidence type="ECO:0000256" key="1">
    <source>
        <dbReference type="ARBA" id="ARBA00010487"/>
    </source>
</evidence>
<feature type="transmembrane region" description="Helical" evidence="3">
    <location>
        <begin position="72"/>
        <end position="93"/>
    </location>
</feature>
<organism evidence="4 5">
    <name type="scientific">Clavelina lepadiformis</name>
    <name type="common">Light-bulb sea squirt</name>
    <name type="synonym">Ascidia lepadiformis</name>
    <dbReference type="NCBI Taxonomy" id="159417"/>
    <lineage>
        <taxon>Eukaryota</taxon>
        <taxon>Metazoa</taxon>
        <taxon>Chordata</taxon>
        <taxon>Tunicata</taxon>
        <taxon>Ascidiacea</taxon>
        <taxon>Aplousobranchia</taxon>
        <taxon>Clavelinidae</taxon>
        <taxon>Clavelina</taxon>
    </lineage>
</organism>
<evidence type="ECO:0000256" key="3">
    <source>
        <dbReference type="SAM" id="Phobius"/>
    </source>
</evidence>
<dbReference type="Pfam" id="PF04791">
    <property type="entry name" value="LMBR1"/>
    <property type="match status" value="2"/>
</dbReference>
<feature type="transmembrane region" description="Helical" evidence="3">
    <location>
        <begin position="309"/>
        <end position="334"/>
    </location>
</feature>
<feature type="region of interest" description="Disordered" evidence="2">
    <location>
        <begin position="559"/>
        <end position="589"/>
    </location>
</feature>
<keyword evidence="3" id="KW-0812">Transmembrane</keyword>
<name>A0ABP0H3B9_CLALP</name>
<dbReference type="EMBL" id="CAWYQH010000174">
    <property type="protein sequence ID" value="CAK8698496.1"/>
    <property type="molecule type" value="Genomic_DNA"/>
</dbReference>
<feature type="transmembrane region" description="Helical" evidence="3">
    <location>
        <begin position="468"/>
        <end position="489"/>
    </location>
</feature>
<feature type="transmembrane region" description="Helical" evidence="3">
    <location>
        <begin position="164"/>
        <end position="185"/>
    </location>
</feature>
<evidence type="ECO:0000313" key="5">
    <source>
        <dbReference type="Proteomes" id="UP001642483"/>
    </source>
</evidence>
<feature type="transmembrane region" description="Helical" evidence="3">
    <location>
        <begin position="509"/>
        <end position="528"/>
    </location>
</feature>
<keyword evidence="3" id="KW-0472">Membrane</keyword>